<proteinExistence type="predicted"/>
<gene>
    <name evidence="2" type="ORF">CKAH01_15581</name>
</gene>
<evidence type="ECO:0000256" key="1">
    <source>
        <dbReference type="SAM" id="MobiDB-lite"/>
    </source>
</evidence>
<feature type="compositionally biased region" description="Polar residues" evidence="1">
    <location>
        <begin position="106"/>
        <end position="123"/>
    </location>
</feature>
<evidence type="ECO:0000313" key="3">
    <source>
        <dbReference type="Proteomes" id="UP001281614"/>
    </source>
</evidence>
<protein>
    <submittedName>
        <fullName evidence="2">Uncharacterized protein</fullName>
    </submittedName>
</protein>
<feature type="region of interest" description="Disordered" evidence="1">
    <location>
        <begin position="94"/>
        <end position="202"/>
    </location>
</feature>
<keyword evidence="3" id="KW-1185">Reference proteome</keyword>
<dbReference type="EMBL" id="VYYT01000128">
    <property type="protein sequence ID" value="KAK2765777.1"/>
    <property type="molecule type" value="Genomic_DNA"/>
</dbReference>
<name>A0AAE0DA39_COLKA</name>
<dbReference type="AlphaFoldDB" id="A0AAE0DA39"/>
<reference evidence="2" key="1">
    <citation type="submission" date="2023-02" db="EMBL/GenBank/DDBJ databases">
        <title>Colletotrichum kahawae CIFC_Que2 genome sequencing and assembly.</title>
        <authorList>
            <person name="Baroncelli R."/>
        </authorList>
    </citation>
    <scope>NUCLEOTIDE SEQUENCE</scope>
    <source>
        <strain evidence="2">CIFC_Que2</strain>
    </source>
</reference>
<organism evidence="2 3">
    <name type="scientific">Colletotrichum kahawae</name>
    <name type="common">Coffee berry disease fungus</name>
    <dbReference type="NCBI Taxonomy" id="34407"/>
    <lineage>
        <taxon>Eukaryota</taxon>
        <taxon>Fungi</taxon>
        <taxon>Dikarya</taxon>
        <taxon>Ascomycota</taxon>
        <taxon>Pezizomycotina</taxon>
        <taxon>Sordariomycetes</taxon>
        <taxon>Hypocreomycetidae</taxon>
        <taxon>Glomerellales</taxon>
        <taxon>Glomerellaceae</taxon>
        <taxon>Colletotrichum</taxon>
        <taxon>Colletotrichum gloeosporioides species complex</taxon>
    </lineage>
</organism>
<feature type="compositionally biased region" description="Basic and acidic residues" evidence="1">
    <location>
        <begin position="181"/>
        <end position="202"/>
    </location>
</feature>
<comment type="caution">
    <text evidence="2">The sequence shown here is derived from an EMBL/GenBank/DDBJ whole genome shotgun (WGS) entry which is preliminary data.</text>
</comment>
<dbReference type="Proteomes" id="UP001281614">
    <property type="component" value="Unassembled WGS sequence"/>
</dbReference>
<evidence type="ECO:0000313" key="2">
    <source>
        <dbReference type="EMBL" id="KAK2765777.1"/>
    </source>
</evidence>
<accession>A0AAE0DA39</accession>
<sequence>MEFVSFSISQTRHRQTASQLCKLRSPWGLLHLTIWRPRVTPSACFSAQRGSQFVFGRRTYQRAPCKLTEDANTLNPALADEGLDWQGSTPRLGCLGHNSHRLKKPQTPSHQSAPGSQIGQVSDSSHETREASIPDGPCHGRSVLVGFQEASTQAPMPLPVNIPKRRLEHHRGLESPSCMRPGDDEALPERRSSEERLSAATA</sequence>